<protein>
    <submittedName>
        <fullName evidence="6">Ubiquitin-like domain-containing protein</fullName>
    </submittedName>
</protein>
<dbReference type="InterPro" id="IPR029071">
    <property type="entry name" value="Ubiquitin-like_domsf"/>
</dbReference>
<dbReference type="InterPro" id="IPR050158">
    <property type="entry name" value="Ubiquitin_ubiquitin-like"/>
</dbReference>
<dbReference type="EMBL" id="JABEBT010000118">
    <property type="protein sequence ID" value="KAF7631121.1"/>
    <property type="molecule type" value="Genomic_DNA"/>
</dbReference>
<sequence length="146" mass="16515">MSSLEFGRCPVCTEVLRKENVYALVRCGHMYHNACITNWISGTSNCLICQSSAELDDIKKLNVWDGSKNMKLTVLTLTGKRVLLDRIKSLDKIEVIKAMIELREGIPPDEQRLIYAGKELENGHTIVHYGIEDQSTLHLVKRLKGC</sequence>
<organism evidence="6 7">
    <name type="scientific">Meloidogyne graminicola</name>
    <dbReference type="NCBI Taxonomy" id="189291"/>
    <lineage>
        <taxon>Eukaryota</taxon>
        <taxon>Metazoa</taxon>
        <taxon>Ecdysozoa</taxon>
        <taxon>Nematoda</taxon>
        <taxon>Chromadorea</taxon>
        <taxon>Rhabditida</taxon>
        <taxon>Tylenchina</taxon>
        <taxon>Tylenchomorpha</taxon>
        <taxon>Tylenchoidea</taxon>
        <taxon>Meloidogynidae</taxon>
        <taxon>Meloidogyninae</taxon>
        <taxon>Meloidogyne</taxon>
    </lineage>
</organism>
<dbReference type="OrthoDB" id="428577at2759"/>
<dbReference type="SMART" id="SM00184">
    <property type="entry name" value="RING"/>
    <property type="match status" value="1"/>
</dbReference>
<dbReference type="PANTHER" id="PTHR10666">
    <property type="entry name" value="UBIQUITIN"/>
    <property type="match status" value="1"/>
</dbReference>
<keyword evidence="2" id="KW-0862">Zinc</keyword>
<dbReference type="SMART" id="SM00213">
    <property type="entry name" value="UBQ"/>
    <property type="match status" value="1"/>
</dbReference>
<comment type="caution">
    <text evidence="6">The sequence shown here is derived from an EMBL/GenBank/DDBJ whole genome shotgun (WGS) entry which is preliminary data.</text>
</comment>
<dbReference type="GO" id="GO:0008270">
    <property type="term" value="F:zinc ion binding"/>
    <property type="evidence" value="ECO:0007669"/>
    <property type="project" value="UniProtKB-KW"/>
</dbReference>
<keyword evidence="7" id="KW-1185">Reference proteome</keyword>
<gene>
    <name evidence="6" type="ORF">Mgra_00008652</name>
</gene>
<accession>A0A8S9ZF50</accession>
<keyword evidence="1 3" id="KW-0863">Zinc-finger</keyword>
<proteinExistence type="predicted"/>
<dbReference type="PRINTS" id="PR00348">
    <property type="entry name" value="UBIQUITIN"/>
</dbReference>
<dbReference type="AlphaFoldDB" id="A0A8S9ZF50"/>
<dbReference type="Pfam" id="PF13639">
    <property type="entry name" value="zf-RING_2"/>
    <property type="match status" value="1"/>
</dbReference>
<dbReference type="Gene3D" id="3.10.20.90">
    <property type="entry name" value="Phosphatidylinositol 3-kinase Catalytic Subunit, Chain A, domain 1"/>
    <property type="match status" value="1"/>
</dbReference>
<dbReference type="PROSITE" id="PS50089">
    <property type="entry name" value="ZF_RING_2"/>
    <property type="match status" value="1"/>
</dbReference>
<dbReference type="Proteomes" id="UP000605970">
    <property type="component" value="Unassembled WGS sequence"/>
</dbReference>
<evidence type="ECO:0000313" key="6">
    <source>
        <dbReference type="EMBL" id="KAF7631121.1"/>
    </source>
</evidence>
<dbReference type="Pfam" id="PF00240">
    <property type="entry name" value="ubiquitin"/>
    <property type="match status" value="1"/>
</dbReference>
<evidence type="ECO:0000313" key="7">
    <source>
        <dbReference type="Proteomes" id="UP000605970"/>
    </source>
</evidence>
<evidence type="ECO:0000256" key="1">
    <source>
        <dbReference type="ARBA" id="ARBA00022771"/>
    </source>
</evidence>
<reference evidence="6" key="1">
    <citation type="journal article" date="2020" name="Ecol. Evol.">
        <title>Genome structure and content of the rice root-knot nematode (Meloidogyne graminicola).</title>
        <authorList>
            <person name="Phan N.T."/>
            <person name="Danchin E.G.J."/>
            <person name="Klopp C."/>
            <person name="Perfus-Barbeoch L."/>
            <person name="Kozlowski D.K."/>
            <person name="Koutsovoulos G.D."/>
            <person name="Lopez-Roques C."/>
            <person name="Bouchez O."/>
            <person name="Zahm M."/>
            <person name="Besnard G."/>
            <person name="Bellafiore S."/>
        </authorList>
    </citation>
    <scope>NUCLEOTIDE SEQUENCE</scope>
    <source>
        <strain evidence="6">VN-18</strain>
    </source>
</reference>
<feature type="domain" description="Ubiquitin-like" evidence="4">
    <location>
        <begin position="70"/>
        <end position="146"/>
    </location>
</feature>
<dbReference type="PROSITE" id="PS50053">
    <property type="entry name" value="UBIQUITIN_2"/>
    <property type="match status" value="1"/>
</dbReference>
<dbReference type="InterPro" id="IPR001841">
    <property type="entry name" value="Znf_RING"/>
</dbReference>
<dbReference type="SUPFAM" id="SSF54236">
    <property type="entry name" value="Ubiquitin-like"/>
    <property type="match status" value="1"/>
</dbReference>
<dbReference type="InterPro" id="IPR019956">
    <property type="entry name" value="Ubiquitin_dom"/>
</dbReference>
<evidence type="ECO:0000256" key="2">
    <source>
        <dbReference type="ARBA" id="ARBA00022833"/>
    </source>
</evidence>
<feature type="domain" description="RING-type" evidence="5">
    <location>
        <begin position="9"/>
        <end position="50"/>
    </location>
</feature>
<evidence type="ECO:0000256" key="3">
    <source>
        <dbReference type="PROSITE-ProRule" id="PRU00175"/>
    </source>
</evidence>
<name>A0A8S9ZF50_9BILA</name>
<evidence type="ECO:0000259" key="5">
    <source>
        <dbReference type="PROSITE" id="PS50089"/>
    </source>
</evidence>
<dbReference type="InterPro" id="IPR013083">
    <property type="entry name" value="Znf_RING/FYVE/PHD"/>
</dbReference>
<evidence type="ECO:0000259" key="4">
    <source>
        <dbReference type="PROSITE" id="PS50053"/>
    </source>
</evidence>
<dbReference type="InterPro" id="IPR000626">
    <property type="entry name" value="Ubiquitin-like_dom"/>
</dbReference>
<keyword evidence="1 3" id="KW-0479">Metal-binding</keyword>
<dbReference type="SUPFAM" id="SSF57850">
    <property type="entry name" value="RING/U-box"/>
    <property type="match status" value="1"/>
</dbReference>
<dbReference type="Gene3D" id="3.30.40.10">
    <property type="entry name" value="Zinc/RING finger domain, C3HC4 (zinc finger)"/>
    <property type="match status" value="1"/>
</dbReference>